<sequence length="162" mass="18617">MKKIIITGLIVGFLALVGTSAYAYHIIRAPLVESYNEAKDLALSNQHLQTVEGAHYYHGTEAYYVLTGTNDDNDEMIVFVGDDLETVHELKRADGISYDQAMEIAQRELPDRKIEKIRLGYTRGVPVYEVMYNDQNSRTGYYYLTFEDGSFLKRYSIRNINR</sequence>
<dbReference type="InterPro" id="IPR041401">
    <property type="entry name" value="TseB-like_dom"/>
</dbReference>
<evidence type="ECO:0000313" key="3">
    <source>
        <dbReference type="EMBL" id="ERN54221.1"/>
    </source>
</evidence>
<accession>U6SU81</accession>
<dbReference type="Pfam" id="PF03413">
    <property type="entry name" value="PepSY"/>
    <property type="match status" value="1"/>
</dbReference>
<gene>
    <name evidence="3" type="ORF">A33I_07285</name>
</gene>
<dbReference type="EMBL" id="ATAE01000008">
    <property type="protein sequence ID" value="ERN54221.1"/>
    <property type="molecule type" value="Genomic_DNA"/>
</dbReference>
<evidence type="ECO:0000259" key="2">
    <source>
        <dbReference type="Pfam" id="PF17881"/>
    </source>
</evidence>
<evidence type="ECO:0000259" key="1">
    <source>
        <dbReference type="Pfam" id="PF03413"/>
    </source>
</evidence>
<dbReference type="SUPFAM" id="SSF54403">
    <property type="entry name" value="Cystatin/monellin"/>
    <property type="match status" value="2"/>
</dbReference>
<feature type="domain" description="PepSY" evidence="1">
    <location>
        <begin position="96"/>
        <end position="154"/>
    </location>
</feature>
<evidence type="ECO:0008006" key="5">
    <source>
        <dbReference type="Google" id="ProtNLM"/>
    </source>
</evidence>
<dbReference type="AlphaFoldDB" id="U6SU81"/>
<dbReference type="PATRIC" id="fig|1188261.3.peg.854"/>
<protein>
    <recommendedName>
        <fullName evidence="5">DUF5590 domain-containing protein</fullName>
    </recommendedName>
</protein>
<dbReference type="Pfam" id="PF17881">
    <property type="entry name" value="TseB"/>
    <property type="match status" value="1"/>
</dbReference>
<dbReference type="InterPro" id="IPR025711">
    <property type="entry name" value="PepSY"/>
</dbReference>
<feature type="domain" description="Cell wall elongation regulator TseB-like" evidence="2">
    <location>
        <begin position="37"/>
        <end position="80"/>
    </location>
</feature>
<dbReference type="InterPro" id="IPR046350">
    <property type="entry name" value="Cystatin_sf"/>
</dbReference>
<dbReference type="Gene3D" id="3.10.450.40">
    <property type="match status" value="2"/>
</dbReference>
<keyword evidence="4" id="KW-1185">Reference proteome</keyword>
<organism evidence="3 4">
    <name type="scientific">Alkalihalophilus marmarensis DSM 21297</name>
    <dbReference type="NCBI Taxonomy" id="1188261"/>
    <lineage>
        <taxon>Bacteria</taxon>
        <taxon>Bacillati</taxon>
        <taxon>Bacillota</taxon>
        <taxon>Bacilli</taxon>
        <taxon>Bacillales</taxon>
        <taxon>Bacillaceae</taxon>
        <taxon>Alkalihalophilus</taxon>
    </lineage>
</organism>
<proteinExistence type="predicted"/>
<reference evidence="3 4" key="1">
    <citation type="journal article" date="2013" name="Genome Announc.">
        <title>Genome Sequence of the Extreme Obligate Alkaliphile Bacillus marmarensis Strain DSM 21297.</title>
        <authorList>
            <person name="Wernick D.G."/>
            <person name="Choi K.Y."/>
            <person name="Tat C.A."/>
            <person name="Lafontaine Rivera J.G."/>
            <person name="Liao J.C."/>
        </authorList>
    </citation>
    <scope>NUCLEOTIDE SEQUENCE [LARGE SCALE GENOMIC DNA]</scope>
    <source>
        <strain evidence="3 4">DSM 21297</strain>
    </source>
</reference>
<comment type="caution">
    <text evidence="3">The sequence shown here is derived from an EMBL/GenBank/DDBJ whole genome shotgun (WGS) entry which is preliminary data.</text>
</comment>
<dbReference type="RefSeq" id="WP_022627192.1">
    <property type="nucleotide sequence ID" value="NZ_ATAE01000008.1"/>
</dbReference>
<name>U6SU81_9BACI</name>
<dbReference type="Proteomes" id="UP000017170">
    <property type="component" value="Unassembled WGS sequence"/>
</dbReference>
<evidence type="ECO:0000313" key="4">
    <source>
        <dbReference type="Proteomes" id="UP000017170"/>
    </source>
</evidence>